<reference evidence="2" key="1">
    <citation type="submission" date="2017-01" db="EMBL/GenBank/DDBJ databases">
        <authorList>
            <person name="Wang Y."/>
            <person name="White M."/>
            <person name="Kvist S."/>
            <person name="Moncalvo J.-M."/>
        </authorList>
    </citation>
    <scope>NUCLEOTIDE SEQUENCE [LARGE SCALE GENOMIC DNA]</scope>
    <source>
        <strain evidence="2">COL-18-3</strain>
    </source>
</reference>
<protein>
    <recommendedName>
        <fullName evidence="3">RNA-directed DNA polymerase from mobile element jockey</fullName>
    </recommendedName>
</protein>
<accession>A0A1R1PRW3</accession>
<dbReference type="PANTHER" id="PTHR19446">
    <property type="entry name" value="REVERSE TRANSCRIPTASES"/>
    <property type="match status" value="1"/>
</dbReference>
<sequence>MVTRIFETGEIPKRWSTSIVVPVPKKGDLTDPNNYRGISLIPTMVKLVAKIVATRLNKEDNRVKLDC</sequence>
<dbReference type="OrthoDB" id="412006at2759"/>
<dbReference type="Proteomes" id="UP000188320">
    <property type="component" value="Unassembled WGS sequence"/>
</dbReference>
<keyword evidence="2" id="KW-1185">Reference proteome</keyword>
<organism evidence="1 2">
    <name type="scientific">Zancudomyces culisetae</name>
    <name type="common">Gut fungus</name>
    <name type="synonym">Smittium culisetae</name>
    <dbReference type="NCBI Taxonomy" id="1213189"/>
    <lineage>
        <taxon>Eukaryota</taxon>
        <taxon>Fungi</taxon>
        <taxon>Fungi incertae sedis</taxon>
        <taxon>Zoopagomycota</taxon>
        <taxon>Kickxellomycotina</taxon>
        <taxon>Harpellomycetes</taxon>
        <taxon>Harpellales</taxon>
        <taxon>Legeriomycetaceae</taxon>
        <taxon>Zancudomyces</taxon>
    </lineage>
</organism>
<gene>
    <name evidence="1" type="ORF">AX774_g2740</name>
</gene>
<evidence type="ECO:0008006" key="3">
    <source>
        <dbReference type="Google" id="ProtNLM"/>
    </source>
</evidence>
<name>A0A1R1PRW3_ZANCU</name>
<evidence type="ECO:0000313" key="2">
    <source>
        <dbReference type="Proteomes" id="UP000188320"/>
    </source>
</evidence>
<evidence type="ECO:0000313" key="1">
    <source>
        <dbReference type="EMBL" id="OMH83726.1"/>
    </source>
</evidence>
<dbReference type="AlphaFoldDB" id="A0A1R1PRW3"/>
<dbReference type="EMBL" id="LSSK01000318">
    <property type="protein sequence ID" value="OMH83726.1"/>
    <property type="molecule type" value="Genomic_DNA"/>
</dbReference>
<comment type="caution">
    <text evidence="1">The sequence shown here is derived from an EMBL/GenBank/DDBJ whole genome shotgun (WGS) entry which is preliminary data.</text>
</comment>
<proteinExistence type="predicted"/>